<reference evidence="3 4" key="1">
    <citation type="journal article" date="2014" name="Agronomy (Basel)">
        <title>A Draft Genome Sequence for Ensete ventricosum, the Drought-Tolerant Tree Against Hunger.</title>
        <authorList>
            <person name="Harrison J."/>
            <person name="Moore K.A."/>
            <person name="Paszkiewicz K."/>
            <person name="Jones T."/>
            <person name="Grant M."/>
            <person name="Ambacheew D."/>
            <person name="Muzemil S."/>
            <person name="Studholme D.J."/>
        </authorList>
    </citation>
    <scope>NUCLEOTIDE SEQUENCE [LARGE SCALE GENOMIC DNA]</scope>
</reference>
<dbReference type="GO" id="GO:0050821">
    <property type="term" value="P:protein stabilization"/>
    <property type="evidence" value="ECO:0007669"/>
    <property type="project" value="TreeGrafter"/>
</dbReference>
<gene>
    <name evidence="3" type="ORF">B296_00037431</name>
</gene>
<dbReference type="GO" id="GO:0000774">
    <property type="term" value="F:adenyl-nucleotide exchange factor activity"/>
    <property type="evidence" value="ECO:0007669"/>
    <property type="project" value="TreeGrafter"/>
</dbReference>
<comment type="caution">
    <text evidence="3">The sequence shown here is derived from an EMBL/GenBank/DDBJ whole genome shotgun (WGS) entry which is preliminary data.</text>
</comment>
<dbReference type="InterPro" id="IPR039773">
    <property type="entry name" value="BAG_chaperone_regulator"/>
</dbReference>
<organism evidence="3 4">
    <name type="scientific">Ensete ventricosum</name>
    <name type="common">Abyssinian banana</name>
    <name type="synonym">Musa ensete</name>
    <dbReference type="NCBI Taxonomy" id="4639"/>
    <lineage>
        <taxon>Eukaryota</taxon>
        <taxon>Viridiplantae</taxon>
        <taxon>Streptophyta</taxon>
        <taxon>Embryophyta</taxon>
        <taxon>Tracheophyta</taxon>
        <taxon>Spermatophyta</taxon>
        <taxon>Magnoliopsida</taxon>
        <taxon>Liliopsida</taxon>
        <taxon>Zingiberales</taxon>
        <taxon>Musaceae</taxon>
        <taxon>Ensete</taxon>
    </lineage>
</organism>
<evidence type="ECO:0000256" key="2">
    <source>
        <dbReference type="SAM" id="Phobius"/>
    </source>
</evidence>
<dbReference type="EMBL" id="AMZH03008747">
    <property type="protein sequence ID" value="RRT58315.1"/>
    <property type="molecule type" value="Genomic_DNA"/>
</dbReference>
<evidence type="ECO:0000313" key="4">
    <source>
        <dbReference type="Proteomes" id="UP000287651"/>
    </source>
</evidence>
<keyword evidence="2" id="KW-0812">Transmembrane</keyword>
<dbReference type="AlphaFoldDB" id="A0A426Z2U4"/>
<name>A0A426Z2U4_ENSVE</name>
<feature type="transmembrane region" description="Helical" evidence="2">
    <location>
        <begin position="61"/>
        <end position="84"/>
    </location>
</feature>
<evidence type="ECO:0000256" key="1">
    <source>
        <dbReference type="SAM" id="MobiDB-lite"/>
    </source>
</evidence>
<dbReference type="GO" id="GO:0005737">
    <property type="term" value="C:cytoplasm"/>
    <property type="evidence" value="ECO:0007669"/>
    <property type="project" value="TreeGrafter"/>
</dbReference>
<dbReference type="Proteomes" id="UP000287651">
    <property type="component" value="Unassembled WGS sequence"/>
</dbReference>
<feature type="region of interest" description="Disordered" evidence="1">
    <location>
        <begin position="101"/>
        <end position="120"/>
    </location>
</feature>
<evidence type="ECO:0000313" key="3">
    <source>
        <dbReference type="EMBL" id="RRT58315.1"/>
    </source>
</evidence>
<keyword evidence="2" id="KW-1133">Transmembrane helix</keyword>
<dbReference type="PANTHER" id="PTHR12329:SF11">
    <property type="entry name" value="BAG FAMILY MOLECULAR CHAPERONE REGULATOR 1"/>
    <property type="match status" value="1"/>
</dbReference>
<accession>A0A426Z2U4</accession>
<keyword evidence="2" id="KW-0472">Membrane</keyword>
<dbReference type="PANTHER" id="PTHR12329">
    <property type="entry name" value="BCL2-ASSOCIATED ATHANOGENE"/>
    <property type="match status" value="1"/>
</dbReference>
<proteinExistence type="predicted"/>
<sequence length="278" mass="30869">MMRLIIRQASCGSRRRKPAPPARVGRYDPRGVPVTRRIIKRDDVKRVGFLVACEYNGMLRIGFAICVVHLVALHPVVVSVGSWLPYRYKYSRRRPVVFVSPSSPLPSSLPPSPLSLSSPRSKKAELGEAGRLLLGLKFGSCSTSCGLRLWIWEEIRGLWVACFCVDPPDSEDMKSKMRSRMGERAVTFSPIKESPPAEKAAEWEFRPGGMLVQKRDPDADAVATPVPAIRVKVKYGAVYHEIYISSQATFGKNSNRSFLFLLLAVAVGPAKVVDELTE</sequence>
<dbReference type="GO" id="GO:0051087">
    <property type="term" value="F:protein-folding chaperone binding"/>
    <property type="evidence" value="ECO:0007669"/>
    <property type="project" value="InterPro"/>
</dbReference>
<protein>
    <submittedName>
        <fullName evidence="3">Uncharacterized protein</fullName>
    </submittedName>
</protein>
<feature type="compositionally biased region" description="Pro residues" evidence="1">
    <location>
        <begin position="103"/>
        <end position="113"/>
    </location>
</feature>